<dbReference type="Proteomes" id="UP000199391">
    <property type="component" value="Unassembled WGS sequence"/>
</dbReference>
<dbReference type="GO" id="GO:0006351">
    <property type="term" value="P:DNA-templated transcription"/>
    <property type="evidence" value="ECO:0007669"/>
    <property type="project" value="TreeGrafter"/>
</dbReference>
<proteinExistence type="inferred from homology"/>
<dbReference type="AlphaFoldDB" id="A0A1I7KTJ0"/>
<dbReference type="STRING" id="1035707.SAMN05216552_101989"/>
<evidence type="ECO:0000313" key="6">
    <source>
        <dbReference type="EMBL" id="SFV00792.1"/>
    </source>
</evidence>
<dbReference type="Pfam" id="PF03466">
    <property type="entry name" value="LysR_substrate"/>
    <property type="match status" value="1"/>
</dbReference>
<evidence type="ECO:0000256" key="1">
    <source>
        <dbReference type="ARBA" id="ARBA00009437"/>
    </source>
</evidence>
<protein>
    <submittedName>
        <fullName evidence="6">DNA-binding transcriptional regulator, LysR family</fullName>
    </submittedName>
</protein>
<dbReference type="Pfam" id="PF00126">
    <property type="entry name" value="HTH_1"/>
    <property type="match status" value="1"/>
</dbReference>
<dbReference type="InterPro" id="IPR000847">
    <property type="entry name" value="LysR_HTH_N"/>
</dbReference>
<reference evidence="7" key="1">
    <citation type="submission" date="2016-10" db="EMBL/GenBank/DDBJ databases">
        <authorList>
            <person name="Varghese N."/>
            <person name="Submissions S."/>
        </authorList>
    </citation>
    <scope>NUCLEOTIDE SEQUENCE [LARGE SCALE GENOMIC DNA]</scope>
    <source>
        <strain evidence="7">CGMCC 1.11014</strain>
    </source>
</reference>
<dbReference type="InterPro" id="IPR058163">
    <property type="entry name" value="LysR-type_TF_proteobact-type"/>
</dbReference>
<dbReference type="InterPro" id="IPR036388">
    <property type="entry name" value="WH-like_DNA-bd_sf"/>
</dbReference>
<dbReference type="PANTHER" id="PTHR30537">
    <property type="entry name" value="HTH-TYPE TRANSCRIPTIONAL REGULATOR"/>
    <property type="match status" value="1"/>
</dbReference>
<dbReference type="SUPFAM" id="SSF46785">
    <property type="entry name" value="Winged helix' DNA-binding domain"/>
    <property type="match status" value="1"/>
</dbReference>
<dbReference type="EMBL" id="FPBO01000019">
    <property type="protein sequence ID" value="SFV00792.1"/>
    <property type="molecule type" value="Genomic_DNA"/>
</dbReference>
<dbReference type="InterPro" id="IPR005119">
    <property type="entry name" value="LysR_subst-bd"/>
</dbReference>
<name>A0A1I7KTJ0_9BURK</name>
<organism evidence="6 7">
    <name type="scientific">Pseudoduganella namucuonensis</name>
    <dbReference type="NCBI Taxonomy" id="1035707"/>
    <lineage>
        <taxon>Bacteria</taxon>
        <taxon>Pseudomonadati</taxon>
        <taxon>Pseudomonadota</taxon>
        <taxon>Betaproteobacteria</taxon>
        <taxon>Burkholderiales</taxon>
        <taxon>Oxalobacteraceae</taxon>
        <taxon>Telluria group</taxon>
        <taxon>Pseudoduganella</taxon>
    </lineage>
</organism>
<gene>
    <name evidence="6" type="ORF">SAMN05216552_101989</name>
</gene>
<dbReference type="SUPFAM" id="SSF53850">
    <property type="entry name" value="Periplasmic binding protein-like II"/>
    <property type="match status" value="1"/>
</dbReference>
<dbReference type="PRINTS" id="PR00039">
    <property type="entry name" value="HTHLYSR"/>
</dbReference>
<evidence type="ECO:0000256" key="2">
    <source>
        <dbReference type="ARBA" id="ARBA00023015"/>
    </source>
</evidence>
<comment type="similarity">
    <text evidence="1">Belongs to the LysR transcriptional regulatory family.</text>
</comment>
<dbReference type="PROSITE" id="PS50931">
    <property type="entry name" value="HTH_LYSR"/>
    <property type="match status" value="1"/>
</dbReference>
<evidence type="ECO:0000313" key="7">
    <source>
        <dbReference type="Proteomes" id="UP000199391"/>
    </source>
</evidence>
<dbReference type="InterPro" id="IPR036390">
    <property type="entry name" value="WH_DNA-bd_sf"/>
</dbReference>
<dbReference type="Gene3D" id="1.10.10.10">
    <property type="entry name" value="Winged helix-like DNA-binding domain superfamily/Winged helix DNA-binding domain"/>
    <property type="match status" value="1"/>
</dbReference>
<sequence>MPDNTGMRRNLPSLPALHAFEMVYKLQSISAAANALALTQSAVSKKIQALESYFDQPLFERRANGLAPTAAAELLWARLPHALDELEGVMQEVLSSRDGGGVINLAVFPTFATKWLVPRLPLLQEAHPGLTVNLKIQLGRVDFGGTGLDAGIVFGRPGWPQCEHHRLFGETLVPVCSPGFIARHGRPTSMARLADFTLLNQTSRPDSWPNWFEAHGLAAPPKEKILDFELFSMAVEAAKAGLGIGLLPAMFVADEIQRQALVELFEPHQQSDSAYYLIYPKRKAPLQGLISFRRWMLEQNANQR</sequence>
<dbReference type="Gene3D" id="3.40.190.10">
    <property type="entry name" value="Periplasmic binding protein-like II"/>
    <property type="match status" value="2"/>
</dbReference>
<keyword evidence="3 6" id="KW-0238">DNA-binding</keyword>
<accession>A0A1I7KTJ0</accession>
<evidence type="ECO:0000256" key="4">
    <source>
        <dbReference type="ARBA" id="ARBA00023163"/>
    </source>
</evidence>
<evidence type="ECO:0000259" key="5">
    <source>
        <dbReference type="PROSITE" id="PS50931"/>
    </source>
</evidence>
<dbReference type="PANTHER" id="PTHR30537:SF74">
    <property type="entry name" value="HTH-TYPE TRANSCRIPTIONAL REGULATOR TRPI"/>
    <property type="match status" value="1"/>
</dbReference>
<keyword evidence="2" id="KW-0805">Transcription regulation</keyword>
<feature type="domain" description="HTH lysR-type" evidence="5">
    <location>
        <begin position="12"/>
        <end position="69"/>
    </location>
</feature>
<keyword evidence="4" id="KW-0804">Transcription</keyword>
<keyword evidence="7" id="KW-1185">Reference proteome</keyword>
<dbReference type="GO" id="GO:0043565">
    <property type="term" value="F:sequence-specific DNA binding"/>
    <property type="evidence" value="ECO:0007669"/>
    <property type="project" value="TreeGrafter"/>
</dbReference>
<evidence type="ECO:0000256" key="3">
    <source>
        <dbReference type="ARBA" id="ARBA00023125"/>
    </source>
</evidence>
<dbReference type="GO" id="GO:0003700">
    <property type="term" value="F:DNA-binding transcription factor activity"/>
    <property type="evidence" value="ECO:0007669"/>
    <property type="project" value="InterPro"/>
</dbReference>